<proteinExistence type="predicted"/>
<sequence>MPLCSDSEVAAVMRGCGYQNEYGVIWFSLLMRQGTTTQEVLERMLEYECLRTVARIGTFDNQRHYDLHESIRAVVSCRCSKYLWLRAGGRLIVNVILRLQSHVRLTDTEKDVFLRVISRRLFYVRESLLEKCRPWIESRRKTDFVFLRTGLLLENSMALKLALQTVSYEVSSTRVPPYLPFLQHPVLYLGACRANVVATVILRTSSSGSPVTQPVFTRSMLRAVADPATWPMASKGLCYLPAFRAATFQDVEEWVIHVHGTYCNHHPESPCQGCTVKQPLSLQIIAQLSYLRNCMSKRRARVEGDRRSPYFH</sequence>
<evidence type="ECO:0000313" key="1">
    <source>
        <dbReference type="EMBL" id="QCC26488.1"/>
    </source>
</evidence>
<dbReference type="Proteomes" id="UP000316972">
    <property type="component" value="Segment"/>
</dbReference>
<accession>A0A4Y5G349</accession>
<dbReference type="EMBL" id="MG953201">
    <property type="protein sequence ID" value="QCC26488.1"/>
    <property type="molecule type" value="Genomic_DNA"/>
</dbReference>
<name>A0A4Y5G349_9ADEN</name>
<evidence type="ECO:0000313" key="2">
    <source>
        <dbReference type="Proteomes" id="UP000316972"/>
    </source>
</evidence>
<protein>
    <submittedName>
        <fullName evidence="1">ORF20</fullName>
    </submittedName>
</protein>
<reference evidence="1 2" key="1">
    <citation type="journal article" date="2019" name="Heliyon">
        <title>An emerging new fowl adenovirus genotype.</title>
        <authorList>
            <person name="Kajan G.L."/>
            <person name="Affranio I."/>
            <person name="Tothne Bistyak A."/>
            <person name="Kecskemeti S."/>
            <person name="Benko M."/>
        </authorList>
    </citation>
    <scope>NUCLEOTIDE SEQUENCE [LARGE SCALE GENOMIC DNA]</scope>
    <source>
        <strain evidence="1 2">40440-M/2015 Debrecen</strain>
    </source>
</reference>
<organism evidence="1 2">
    <name type="scientific">Fowl aviadenovirus B</name>
    <dbReference type="NCBI Taxonomy" id="190062"/>
    <lineage>
        <taxon>Viruses</taxon>
        <taxon>Varidnaviria</taxon>
        <taxon>Bamfordvirae</taxon>
        <taxon>Preplasmiviricota</taxon>
        <taxon>Polisuviricotina</taxon>
        <taxon>Pharingeaviricetes</taxon>
        <taxon>Rowavirales</taxon>
        <taxon>Adenoviridae</taxon>
        <taxon>Aviadenovirus</taxon>
        <taxon>Aviadenovirus quintum</taxon>
    </lineage>
</organism>